<feature type="domain" description="Rhodanese" evidence="2">
    <location>
        <begin position="273"/>
        <end position="362"/>
    </location>
</feature>
<evidence type="ECO:0000313" key="4">
    <source>
        <dbReference type="Proteomes" id="UP001597492"/>
    </source>
</evidence>
<keyword evidence="3" id="KW-0808">Transferase</keyword>
<dbReference type="Proteomes" id="UP001597492">
    <property type="component" value="Unassembled WGS sequence"/>
</dbReference>
<dbReference type="SUPFAM" id="SSF52821">
    <property type="entry name" value="Rhodanese/Cell cycle control phosphatase"/>
    <property type="match status" value="1"/>
</dbReference>
<gene>
    <name evidence="3" type="ORF">ACFSW7_06325</name>
</gene>
<dbReference type="InterPro" id="IPR045886">
    <property type="entry name" value="ThiF/MoeB/HesA"/>
</dbReference>
<feature type="region of interest" description="Disordered" evidence="1">
    <location>
        <begin position="358"/>
        <end position="402"/>
    </location>
</feature>
<dbReference type="CDD" id="cd00158">
    <property type="entry name" value="RHOD"/>
    <property type="match status" value="1"/>
</dbReference>
<dbReference type="Pfam" id="PF00899">
    <property type="entry name" value="ThiF"/>
    <property type="match status" value="1"/>
</dbReference>
<dbReference type="Gene3D" id="3.40.50.720">
    <property type="entry name" value="NAD(P)-binding Rossmann-like Domain"/>
    <property type="match status" value="1"/>
</dbReference>
<dbReference type="PANTHER" id="PTHR10953">
    <property type="entry name" value="UBIQUITIN-ACTIVATING ENZYME E1"/>
    <property type="match status" value="1"/>
</dbReference>
<dbReference type="PROSITE" id="PS50206">
    <property type="entry name" value="RHODANESE_3"/>
    <property type="match status" value="1"/>
</dbReference>
<dbReference type="InterPro" id="IPR035985">
    <property type="entry name" value="Ubiquitin-activating_enz"/>
</dbReference>
<dbReference type="PANTHER" id="PTHR10953:SF102">
    <property type="entry name" value="ADENYLYLTRANSFERASE AND SULFURTRANSFERASE MOCS3"/>
    <property type="match status" value="1"/>
</dbReference>
<evidence type="ECO:0000313" key="3">
    <source>
        <dbReference type="EMBL" id="MFD2757990.1"/>
    </source>
</evidence>
<accession>A0ABW5V063</accession>
<organism evidence="3 4">
    <name type="scientific">Gulosibacter faecalis</name>
    <dbReference type="NCBI Taxonomy" id="272240"/>
    <lineage>
        <taxon>Bacteria</taxon>
        <taxon>Bacillati</taxon>
        <taxon>Actinomycetota</taxon>
        <taxon>Actinomycetes</taxon>
        <taxon>Micrococcales</taxon>
        <taxon>Microbacteriaceae</taxon>
        <taxon>Gulosibacter</taxon>
    </lineage>
</organism>
<reference evidence="4" key="1">
    <citation type="journal article" date="2019" name="Int. J. Syst. Evol. Microbiol.">
        <title>The Global Catalogue of Microorganisms (GCM) 10K type strain sequencing project: providing services to taxonomists for standard genome sequencing and annotation.</title>
        <authorList>
            <consortium name="The Broad Institute Genomics Platform"/>
            <consortium name="The Broad Institute Genome Sequencing Center for Infectious Disease"/>
            <person name="Wu L."/>
            <person name="Ma J."/>
        </authorList>
    </citation>
    <scope>NUCLEOTIDE SEQUENCE [LARGE SCALE GENOMIC DNA]</scope>
    <source>
        <strain evidence="4">TISTR 1514</strain>
    </source>
</reference>
<dbReference type="CDD" id="cd00757">
    <property type="entry name" value="ThiF_MoeB_HesA_family"/>
    <property type="match status" value="1"/>
</dbReference>
<comment type="caution">
    <text evidence="3">The sequence shown here is derived from an EMBL/GenBank/DDBJ whole genome shotgun (WGS) entry which is preliminary data.</text>
</comment>
<evidence type="ECO:0000259" key="2">
    <source>
        <dbReference type="PROSITE" id="PS50206"/>
    </source>
</evidence>
<dbReference type="Gene3D" id="3.40.250.10">
    <property type="entry name" value="Rhodanese-like domain"/>
    <property type="match status" value="1"/>
</dbReference>
<dbReference type="GO" id="GO:0016779">
    <property type="term" value="F:nucleotidyltransferase activity"/>
    <property type="evidence" value="ECO:0007669"/>
    <property type="project" value="UniProtKB-KW"/>
</dbReference>
<dbReference type="InterPro" id="IPR036873">
    <property type="entry name" value="Rhodanese-like_dom_sf"/>
</dbReference>
<dbReference type="SUPFAM" id="SSF69572">
    <property type="entry name" value="Activating enzymes of the ubiquitin-like proteins"/>
    <property type="match status" value="1"/>
</dbReference>
<name>A0ABW5V063_9MICO</name>
<dbReference type="InterPro" id="IPR001763">
    <property type="entry name" value="Rhodanese-like_dom"/>
</dbReference>
<keyword evidence="3" id="KW-0548">Nucleotidyltransferase</keyword>
<dbReference type="RefSeq" id="WP_019619710.1">
    <property type="nucleotide sequence ID" value="NZ_JBHUNE010000005.1"/>
</dbReference>
<keyword evidence="4" id="KW-1185">Reference proteome</keyword>
<protein>
    <submittedName>
        <fullName evidence="3">ThiF family adenylyltransferase</fullName>
    </submittedName>
</protein>
<dbReference type="Pfam" id="PF00581">
    <property type="entry name" value="Rhodanese"/>
    <property type="match status" value="1"/>
</dbReference>
<dbReference type="EMBL" id="JBHUNE010000005">
    <property type="protein sequence ID" value="MFD2757990.1"/>
    <property type="molecule type" value="Genomic_DNA"/>
</dbReference>
<proteinExistence type="predicted"/>
<dbReference type="SMART" id="SM00450">
    <property type="entry name" value="RHOD"/>
    <property type="match status" value="1"/>
</dbReference>
<evidence type="ECO:0000256" key="1">
    <source>
        <dbReference type="SAM" id="MobiDB-lite"/>
    </source>
</evidence>
<dbReference type="InterPro" id="IPR000594">
    <property type="entry name" value="ThiF_NAD_FAD-bd"/>
</dbReference>
<feature type="compositionally biased region" description="Polar residues" evidence="1">
    <location>
        <begin position="377"/>
        <end position="390"/>
    </location>
</feature>
<sequence>MLFPPLVEPASRLGDAEARRSARQRRLPEIGEVGQRRLAAARVAVIGAGGIGSPVLLYLASAGVGTIGIVDDDVVDESNLQRQVLFGIGDVGRPKSEVAAERIRALAPDTEVRELRQWLTAENAVSLLDGYDLVIDGSDSFETRYSVADACDALGVPLVWGSVLQFDAQVSVFWSRPTAGQAIGLCDVFPEPPAAGTVPSCAEAGVVGSLCGQVGSLLVTEAVKLVCGIGEPLVGRMLVLDARTARTREVALAPAVDARLQYVLPGELASLRASREVALVDVRRPDEVAAGTIPGAAAVPLDTLLAHPDAVPEGETIVLFCQLGPRSRAAGRALRAARPDARVLLLAGGYGAWAAQAGEDARRAASATEGPGATTEPGPTNDTGATSKPGPTSKPGAAKESA</sequence>